<evidence type="ECO:0000256" key="1">
    <source>
        <dbReference type="SAM" id="MobiDB-lite"/>
    </source>
</evidence>
<sequence length="180" mass="19877">MAEDPSTLAQIEQHEVEDPAISRPTSNRSFADLMQECASTLLKSNCITTMKQRDLLSSLANDTVTTGCRGSILAVVTLCTEQRIGKRVENMSWPCEHLSRLYPDPDKSVSYEISSALENKNVSALHKVLREISLGGTYVDSLDTSEIRNLAKSLEELADKVDTAQQLARSENFVISEAEN</sequence>
<proteinExistence type="predicted"/>
<accession>A0ABZ1DBG0</accession>
<feature type="region of interest" description="Disordered" evidence="1">
    <location>
        <begin position="1"/>
        <end position="25"/>
    </location>
</feature>
<dbReference type="GeneID" id="87959913"/>
<evidence type="ECO:0000313" key="3">
    <source>
        <dbReference type="Proteomes" id="UP001329825"/>
    </source>
</evidence>
<name>A0ABZ1DBG0_9TREE</name>
<evidence type="ECO:0000313" key="2">
    <source>
        <dbReference type="EMBL" id="WRT70784.1"/>
    </source>
</evidence>
<protein>
    <submittedName>
        <fullName evidence="2">Uncharacterized protein</fullName>
    </submittedName>
</protein>
<organism evidence="2 3">
    <name type="scientific">Kwoniella shivajii</name>
    <dbReference type="NCBI Taxonomy" id="564305"/>
    <lineage>
        <taxon>Eukaryota</taxon>
        <taxon>Fungi</taxon>
        <taxon>Dikarya</taxon>
        <taxon>Basidiomycota</taxon>
        <taxon>Agaricomycotina</taxon>
        <taxon>Tremellomycetes</taxon>
        <taxon>Tremellales</taxon>
        <taxon>Cryptococcaceae</taxon>
        <taxon>Kwoniella</taxon>
    </lineage>
</organism>
<dbReference type="Proteomes" id="UP001329825">
    <property type="component" value="Chromosome 11"/>
</dbReference>
<dbReference type="RefSeq" id="XP_062795523.1">
    <property type="nucleotide sequence ID" value="XM_062939472.1"/>
</dbReference>
<keyword evidence="3" id="KW-1185">Reference proteome</keyword>
<dbReference type="EMBL" id="CP141891">
    <property type="protein sequence ID" value="WRT70784.1"/>
    <property type="molecule type" value="Genomic_DNA"/>
</dbReference>
<reference evidence="2 3" key="1">
    <citation type="submission" date="2024-01" db="EMBL/GenBank/DDBJ databases">
        <title>Comparative genomics of Cryptococcus and Kwoniella reveals pathogenesis evolution and contrasting modes of karyotype evolution via chromosome fusion or intercentromeric recombination.</title>
        <authorList>
            <person name="Coelho M.A."/>
            <person name="David-Palma M."/>
            <person name="Shea T."/>
            <person name="Bowers K."/>
            <person name="McGinley-Smith S."/>
            <person name="Mohammad A.W."/>
            <person name="Gnirke A."/>
            <person name="Yurkov A.M."/>
            <person name="Nowrousian M."/>
            <person name="Sun S."/>
            <person name="Cuomo C.A."/>
            <person name="Heitman J."/>
        </authorList>
    </citation>
    <scope>NUCLEOTIDE SEQUENCE [LARGE SCALE GENOMIC DNA]</scope>
    <source>
        <strain evidence="2">CBS 11374</strain>
    </source>
</reference>
<gene>
    <name evidence="2" type="ORF">IL334_007783</name>
</gene>